<evidence type="ECO:0000313" key="3">
    <source>
        <dbReference type="Proteomes" id="UP000886998"/>
    </source>
</evidence>
<feature type="compositionally biased region" description="Polar residues" evidence="1">
    <location>
        <begin position="81"/>
        <end position="95"/>
    </location>
</feature>
<gene>
    <name evidence="2" type="primary">Yap1_0</name>
    <name evidence="2" type="ORF">TNIN_211801</name>
</gene>
<dbReference type="Proteomes" id="UP000886998">
    <property type="component" value="Unassembled WGS sequence"/>
</dbReference>
<accession>A0A8X7BZ54</accession>
<sequence>MSQQQDLIEKKGPNQVLHIRSDSETKLEAFNAQPEKGSKSPSHSRESSSDNTNYTSGPPSHPQQQQLPSGLQINHPRAHSSPASLQQAYTKSLPTPHQHPRQRVFGAQ</sequence>
<proteinExistence type="predicted"/>
<comment type="caution">
    <text evidence="2">The sequence shown here is derived from an EMBL/GenBank/DDBJ whole genome shotgun (WGS) entry which is preliminary data.</text>
</comment>
<reference evidence="2" key="1">
    <citation type="submission" date="2020-08" db="EMBL/GenBank/DDBJ databases">
        <title>Multicomponent nature underlies the extraordinary mechanical properties of spider dragline silk.</title>
        <authorList>
            <person name="Kono N."/>
            <person name="Nakamura H."/>
            <person name="Mori M."/>
            <person name="Yoshida Y."/>
            <person name="Ohtoshi R."/>
            <person name="Malay A.D."/>
            <person name="Moran D.A.P."/>
            <person name="Tomita M."/>
            <person name="Numata K."/>
            <person name="Arakawa K."/>
        </authorList>
    </citation>
    <scope>NUCLEOTIDE SEQUENCE</scope>
</reference>
<dbReference type="OrthoDB" id="2020426at2759"/>
<organism evidence="2 3">
    <name type="scientific">Trichonephila inaurata madagascariensis</name>
    <dbReference type="NCBI Taxonomy" id="2747483"/>
    <lineage>
        <taxon>Eukaryota</taxon>
        <taxon>Metazoa</taxon>
        <taxon>Ecdysozoa</taxon>
        <taxon>Arthropoda</taxon>
        <taxon>Chelicerata</taxon>
        <taxon>Arachnida</taxon>
        <taxon>Araneae</taxon>
        <taxon>Araneomorphae</taxon>
        <taxon>Entelegynae</taxon>
        <taxon>Araneoidea</taxon>
        <taxon>Nephilidae</taxon>
        <taxon>Trichonephila</taxon>
        <taxon>Trichonephila inaurata</taxon>
    </lineage>
</organism>
<dbReference type="EMBL" id="BMAV01006409">
    <property type="protein sequence ID" value="GFY48378.1"/>
    <property type="molecule type" value="Genomic_DNA"/>
</dbReference>
<dbReference type="AlphaFoldDB" id="A0A8X7BZ54"/>
<keyword evidence="3" id="KW-1185">Reference proteome</keyword>
<feature type="compositionally biased region" description="Low complexity" evidence="1">
    <location>
        <begin position="56"/>
        <end position="72"/>
    </location>
</feature>
<name>A0A8X7BZ54_9ARAC</name>
<evidence type="ECO:0000313" key="2">
    <source>
        <dbReference type="EMBL" id="GFY48378.1"/>
    </source>
</evidence>
<feature type="region of interest" description="Disordered" evidence="1">
    <location>
        <begin position="1"/>
        <end position="108"/>
    </location>
</feature>
<protein>
    <submittedName>
        <fullName evidence="2">Transcriptional coactivator YAP1</fullName>
    </submittedName>
</protein>
<evidence type="ECO:0000256" key="1">
    <source>
        <dbReference type="SAM" id="MobiDB-lite"/>
    </source>
</evidence>